<dbReference type="HOGENOM" id="CLU_028397_1_0_2"/>
<sequence>MNELALFYGRKITVAGISKRGSETALEISEKLSEKGLAVKCYSRSNLKGCNTYIGSTQNFVLSEVRKSDVLVLVMSLGGAVRIIEKASILKEEGIAVIVVDDYGRYAIPIVNGHSGSANVFARLISELIGSEYIITDAVELNGLMSVEEMSRRLYCTIANPECVLKINTALANGDPVFARNESSKRKHAFEMIKYPWKTYSRSDDAKIIITDRPGEGGEICYLVPDDISVGIGFTGKADPYNIKKRIEEVLLSLGLGYDDVNCVSSLRYNKFLSELIKDNGTEFRTFSADDLKSVDVSLLSHISEEAEEKLGIPGSAEPSALLSLGPGSRIIYPFTKFDHSMTISVASRRKLFEGKIWFIGVGPSDPSLMTLAAIDRIAKADIVAGYEMPMRIARNAIGKKEQIVLHWKDQQKYVERIIDLYDKGYRIAFLFTGDSCFSESELIRRFIGRCRNYEIIPGISSVQAASARSGMPLELTPVISFHVTGYIEDRKKEMLDSLRRNGRVLVIPRPYDFMPSKIADYLIENGISGSTEVTVMEYLTSENERVTHNTLEQIKHKDFSDISIMAIGNSLLH</sequence>
<dbReference type="InterPro" id="IPR000878">
    <property type="entry name" value="4pyrrol_Mease"/>
</dbReference>
<proteinExistence type="predicted"/>
<dbReference type="CDD" id="cd11644">
    <property type="entry name" value="Precorrin-6Y-MT"/>
    <property type="match status" value="1"/>
</dbReference>
<dbReference type="InterPro" id="IPR035996">
    <property type="entry name" value="4pyrrol_Methylase_sf"/>
</dbReference>
<dbReference type="UniPathway" id="UPA00148"/>
<feature type="domain" description="CobE/GbiG C-terminal" evidence="5">
    <location>
        <begin position="228"/>
        <end position="347"/>
    </location>
</feature>
<dbReference type="Pfam" id="PF00590">
    <property type="entry name" value="TP_methylase"/>
    <property type="match status" value="1"/>
</dbReference>
<dbReference type="OrthoDB" id="4722at2157"/>
<dbReference type="GO" id="GO:0008276">
    <property type="term" value="F:protein methyltransferase activity"/>
    <property type="evidence" value="ECO:0007669"/>
    <property type="project" value="InterPro"/>
</dbReference>
<dbReference type="eggNOG" id="arCOG00651">
    <property type="taxonomic scope" value="Archaea"/>
</dbReference>
<dbReference type="SUPFAM" id="SSF53790">
    <property type="entry name" value="Tetrapyrrole methylase"/>
    <property type="match status" value="1"/>
</dbReference>
<dbReference type="GO" id="GO:0032259">
    <property type="term" value="P:methylation"/>
    <property type="evidence" value="ECO:0007669"/>
    <property type="project" value="UniProtKB-KW"/>
</dbReference>
<dbReference type="InterPro" id="IPR002750">
    <property type="entry name" value="CobE/GbiG_C"/>
</dbReference>
<dbReference type="InterPro" id="IPR021744">
    <property type="entry name" value="CbiG_N"/>
</dbReference>
<reference evidence="7 8" key="2">
    <citation type="journal article" date="2000" name="Proc. Natl. Acad. Sci. U.S.A.">
        <title>Archaeal adaptation to higher temperatures revealed by genomic sequence of Thermoplasma volcanium.</title>
        <authorList>
            <person name="Kawashima T."/>
            <person name="Amano N."/>
            <person name="Koike H."/>
            <person name="Makino S."/>
            <person name="Higuchi S."/>
            <person name="Kawashima-Ohya Y."/>
            <person name="Watanabe K."/>
            <person name="Yamazaki M."/>
            <person name="Kanehori K."/>
            <person name="Kawamoto T."/>
            <person name="Nunoshiba T."/>
            <person name="Yamamoto Y."/>
            <person name="Aramaki H."/>
            <person name="Makino K."/>
            <person name="Suzuki M."/>
        </authorList>
    </citation>
    <scope>NUCLEOTIDE SEQUENCE [LARGE SCALE GENOMIC DNA]</scope>
    <source>
        <strain evidence="8">ATCC 51530 / DSM 4299 / JCM 9571 / NBRC 15438 / GSS1</strain>
    </source>
</reference>
<dbReference type="GeneID" id="1442022"/>
<dbReference type="RefSeq" id="WP_010917174.1">
    <property type="nucleotide sequence ID" value="NC_002689.2"/>
</dbReference>
<evidence type="ECO:0000259" key="4">
    <source>
        <dbReference type="Pfam" id="PF00590"/>
    </source>
</evidence>
<evidence type="ECO:0000259" key="6">
    <source>
        <dbReference type="Pfam" id="PF11760"/>
    </source>
</evidence>
<name>Q97A68_THEVO</name>
<dbReference type="Gene3D" id="3.30.420.180">
    <property type="entry name" value="CobE/GbiG C-terminal domain"/>
    <property type="match status" value="1"/>
</dbReference>
<dbReference type="KEGG" id="tvo:TVG0968891"/>
<protein>
    <submittedName>
        <fullName evidence="7">Cobalamin biosynthesis precorrin-6Y methylase</fullName>
    </submittedName>
</protein>
<dbReference type="InterPro" id="IPR014777">
    <property type="entry name" value="4pyrrole_Mease_sub1"/>
</dbReference>
<keyword evidence="2" id="KW-0808">Transferase</keyword>
<dbReference type="InterPro" id="IPR036518">
    <property type="entry name" value="CobE/GbiG_C_sf"/>
</dbReference>
<dbReference type="InterPro" id="IPR012818">
    <property type="entry name" value="CbiE"/>
</dbReference>
<evidence type="ECO:0000313" key="7">
    <source>
        <dbReference type="EMBL" id="BAB60084.1"/>
    </source>
</evidence>
<dbReference type="SUPFAM" id="SSF159664">
    <property type="entry name" value="CobE/GbiG C-terminal domain-like"/>
    <property type="match status" value="1"/>
</dbReference>
<dbReference type="AlphaFoldDB" id="Q97A68"/>
<dbReference type="InterPro" id="IPR052553">
    <property type="entry name" value="CbiG_hydrolase"/>
</dbReference>
<dbReference type="EMBL" id="BA000011">
    <property type="protein sequence ID" value="BAB60084.1"/>
    <property type="molecule type" value="Genomic_DNA"/>
</dbReference>
<evidence type="ECO:0000256" key="3">
    <source>
        <dbReference type="ARBA" id="ARBA00022691"/>
    </source>
</evidence>
<dbReference type="InterPro" id="IPR038029">
    <property type="entry name" value="GbiG_N_sf"/>
</dbReference>
<dbReference type="DNASU" id="1442022"/>
<organism evidence="7 8">
    <name type="scientific">Thermoplasma volcanium (strain ATCC 51530 / DSM 4299 / JCM 9571 / NBRC 15438 / GSS1)</name>
    <dbReference type="NCBI Taxonomy" id="273116"/>
    <lineage>
        <taxon>Archaea</taxon>
        <taxon>Methanobacteriati</taxon>
        <taxon>Thermoplasmatota</taxon>
        <taxon>Thermoplasmata</taxon>
        <taxon>Thermoplasmatales</taxon>
        <taxon>Thermoplasmataceae</taxon>
        <taxon>Thermoplasma</taxon>
    </lineage>
</organism>
<keyword evidence="8" id="KW-1185">Reference proteome</keyword>
<dbReference type="Gene3D" id="3.40.1010.10">
    <property type="entry name" value="Cobalt-precorrin-4 Transmethylase, Domain 1"/>
    <property type="match status" value="1"/>
</dbReference>
<dbReference type="InterPro" id="IPR014776">
    <property type="entry name" value="4pyrrole_Mease_sub2"/>
</dbReference>
<evidence type="ECO:0000256" key="2">
    <source>
        <dbReference type="ARBA" id="ARBA00022679"/>
    </source>
</evidence>
<dbReference type="Gene3D" id="3.30.950.10">
    <property type="entry name" value="Methyltransferase, Cobalt-precorrin-4 Transmethylase, Domain 2"/>
    <property type="match status" value="1"/>
</dbReference>
<dbReference type="SUPFAM" id="SSF159672">
    <property type="entry name" value="CbiG N-terminal domain-like"/>
    <property type="match status" value="1"/>
</dbReference>
<gene>
    <name evidence="7" type="ORF">TVG0968891</name>
</gene>
<evidence type="ECO:0000259" key="5">
    <source>
        <dbReference type="Pfam" id="PF01890"/>
    </source>
</evidence>
<dbReference type="NCBIfam" id="TIGR02467">
    <property type="entry name" value="CbiE"/>
    <property type="match status" value="1"/>
</dbReference>
<dbReference type="PANTHER" id="PTHR37477:SF1">
    <property type="entry name" value="COBALT-PRECORRIN-5A HYDROLASE"/>
    <property type="match status" value="1"/>
</dbReference>
<dbReference type="Pfam" id="PF01890">
    <property type="entry name" value="CbiG_C"/>
    <property type="match status" value="1"/>
</dbReference>
<evidence type="ECO:0000256" key="1">
    <source>
        <dbReference type="ARBA" id="ARBA00022603"/>
    </source>
</evidence>
<keyword evidence="3" id="KW-0949">S-adenosyl-L-methionine</keyword>
<dbReference type="PaxDb" id="273116-14325159"/>
<keyword evidence="1 7" id="KW-0489">Methyltransferase</keyword>
<feature type="domain" description="Tetrapyrrole methylase" evidence="4">
    <location>
        <begin position="356"/>
        <end position="555"/>
    </location>
</feature>
<dbReference type="PhylomeDB" id="Q97A68"/>
<dbReference type="Pfam" id="PF11760">
    <property type="entry name" value="CbiG_N"/>
    <property type="match status" value="1"/>
</dbReference>
<dbReference type="Gene3D" id="3.40.50.11220">
    <property type="match status" value="1"/>
</dbReference>
<dbReference type="PANTHER" id="PTHR37477">
    <property type="entry name" value="COBALT-PRECORRIN-5A HYDROLASE"/>
    <property type="match status" value="1"/>
</dbReference>
<accession>Q97A68</accession>
<evidence type="ECO:0000313" key="8">
    <source>
        <dbReference type="Proteomes" id="UP000001017"/>
    </source>
</evidence>
<reference evidence="7 8" key="1">
    <citation type="journal article" date="1999" name="Proc. Jpn. Acad.">
        <title>Determination of the complete genomic DNA sequence of Thermoplasma volvanium GSS1.</title>
        <authorList>
            <person name="Kawashima T."/>
            <person name="Yamamoto Y."/>
            <person name="Aramaki H."/>
            <person name="Nunoshiba T."/>
            <person name="Kawamoto T."/>
            <person name="Watanabe K."/>
            <person name="Yamazaki M."/>
            <person name="Kanehori K."/>
            <person name="Amano N."/>
            <person name="Ohya Y."/>
            <person name="Makino K."/>
            <person name="Suzuki M."/>
        </authorList>
    </citation>
    <scope>NUCLEOTIDE SEQUENCE [LARGE SCALE GENOMIC DNA]</scope>
    <source>
        <strain evidence="8">ATCC 51530 / DSM 4299 / JCM 9571 / NBRC 15438 / GSS1</strain>
    </source>
</reference>
<feature type="domain" description="Cobalamin synthesis G N-terminal" evidence="6">
    <location>
        <begin position="66"/>
        <end position="139"/>
    </location>
</feature>
<dbReference type="Proteomes" id="UP000001017">
    <property type="component" value="Chromosome"/>
</dbReference>
<dbReference type="STRING" id="273116.gene:9381734"/>
<dbReference type="GO" id="GO:0009236">
    <property type="term" value="P:cobalamin biosynthetic process"/>
    <property type="evidence" value="ECO:0007669"/>
    <property type="project" value="UniProtKB-UniPathway"/>
</dbReference>